<evidence type="ECO:0000256" key="3">
    <source>
        <dbReference type="RuleBase" id="RU003345"/>
    </source>
</evidence>
<feature type="domain" description="Aldehyde dehydrogenase" evidence="4">
    <location>
        <begin position="7"/>
        <end position="456"/>
    </location>
</feature>
<organism evidence="5 6">
    <name type="scientific">Streptomyces triticagri</name>
    <dbReference type="NCBI Taxonomy" id="2293568"/>
    <lineage>
        <taxon>Bacteria</taxon>
        <taxon>Bacillati</taxon>
        <taxon>Actinomycetota</taxon>
        <taxon>Actinomycetes</taxon>
        <taxon>Kitasatosporales</taxon>
        <taxon>Streptomycetaceae</taxon>
        <taxon>Streptomyces</taxon>
    </lineage>
</organism>
<gene>
    <name evidence="5" type="ORF">DY218_31170</name>
</gene>
<reference evidence="5 6" key="1">
    <citation type="submission" date="2018-08" db="EMBL/GenBank/DDBJ databases">
        <title>Isolation, diversity and antifungal activity of Actinobacteria from wheat.</title>
        <authorList>
            <person name="Han C."/>
        </authorList>
    </citation>
    <scope>NUCLEOTIDE SEQUENCE [LARGE SCALE GENOMIC DNA]</scope>
    <source>
        <strain evidence="5 6">NEAU-YY421</strain>
    </source>
</reference>
<dbReference type="InterPro" id="IPR029510">
    <property type="entry name" value="Ald_DH_CS_GLU"/>
</dbReference>
<dbReference type="Proteomes" id="UP000263094">
    <property type="component" value="Unassembled WGS sequence"/>
</dbReference>
<dbReference type="GO" id="GO:0016620">
    <property type="term" value="F:oxidoreductase activity, acting on the aldehyde or oxo group of donors, NAD or NADP as acceptor"/>
    <property type="evidence" value="ECO:0007669"/>
    <property type="project" value="InterPro"/>
</dbReference>
<evidence type="ECO:0000256" key="1">
    <source>
        <dbReference type="ARBA" id="ARBA00023002"/>
    </source>
</evidence>
<dbReference type="Gene3D" id="3.40.605.10">
    <property type="entry name" value="Aldehyde Dehydrogenase, Chain A, domain 1"/>
    <property type="match status" value="1"/>
</dbReference>
<protein>
    <submittedName>
        <fullName evidence="5">Aldehyde dehydrogenase family protein</fullName>
    </submittedName>
</protein>
<dbReference type="Gene3D" id="3.40.309.10">
    <property type="entry name" value="Aldehyde Dehydrogenase, Chain A, domain 2"/>
    <property type="match status" value="1"/>
</dbReference>
<dbReference type="InterPro" id="IPR016162">
    <property type="entry name" value="Ald_DH_N"/>
</dbReference>
<evidence type="ECO:0000313" key="6">
    <source>
        <dbReference type="Proteomes" id="UP000263094"/>
    </source>
</evidence>
<feature type="active site" evidence="2">
    <location>
        <position position="235"/>
    </location>
</feature>
<evidence type="ECO:0000259" key="4">
    <source>
        <dbReference type="Pfam" id="PF00171"/>
    </source>
</evidence>
<comment type="caution">
    <text evidence="5">The sequence shown here is derived from an EMBL/GenBank/DDBJ whole genome shotgun (WGS) entry which is preliminary data.</text>
</comment>
<accession>A0A372LXP3</accession>
<dbReference type="PROSITE" id="PS00687">
    <property type="entry name" value="ALDEHYDE_DEHYDR_GLU"/>
    <property type="match status" value="1"/>
</dbReference>
<proteinExistence type="inferred from homology"/>
<dbReference type="RefSeq" id="WP_128559502.1">
    <property type="nucleotide sequence ID" value="NZ_QUAK01000232.1"/>
</dbReference>
<sequence length="491" mass="51638">MTTVTSLASHSPATGELLARYSVDDTAAVDAAVRRARAAADWWAGLGFAGRRGHLLHWKHVLVRELDGMAELMHQETGKPVDDARLELILSVDHLDWAAKHASKVLGPRRVPSGLLGFNLAASVSHLPLGVVGVIGPWNYPVFTPMGSIAYALAAGNTVVFKPSEFATGVGLRLVETFVEAVGGQAVLGAVTGFGDAGAALCRSDVDKVGFTGSTATGKRVMAACAESLTPVLIEAGGKDAAIVAADADLDLAADAITFGAMGNAGQTCVGIERAYVVDAVFDAFVERVAAIAGRVRVGAEPRAQIGPITMPSQIPVIRRHIEDAIARGGRAVVGGPESVRPPFVHPVVLVDVPEDSESLTEETFGPTLIINRVRTLDEAVDRANSSRYGLGSAVFAGRRTAVALADRLHTGMSSINAVQSFATVPSLPFGGTRESGFGRIHGADGLREFARPKAVARTRFRAPANLLSFARTARDMRIPLQLTRFLHKKG</sequence>
<evidence type="ECO:0000256" key="2">
    <source>
        <dbReference type="PROSITE-ProRule" id="PRU10007"/>
    </source>
</evidence>
<dbReference type="Pfam" id="PF00171">
    <property type="entry name" value="Aldedh"/>
    <property type="match status" value="1"/>
</dbReference>
<dbReference type="PANTHER" id="PTHR11699">
    <property type="entry name" value="ALDEHYDE DEHYDROGENASE-RELATED"/>
    <property type="match status" value="1"/>
</dbReference>
<keyword evidence="1 3" id="KW-0560">Oxidoreductase</keyword>
<dbReference type="InterPro" id="IPR016163">
    <property type="entry name" value="Ald_DH_C"/>
</dbReference>
<dbReference type="CDD" id="cd07099">
    <property type="entry name" value="ALDH_DDALDH"/>
    <property type="match status" value="1"/>
</dbReference>
<keyword evidence="6" id="KW-1185">Reference proteome</keyword>
<dbReference type="AlphaFoldDB" id="A0A372LXP3"/>
<evidence type="ECO:0000313" key="5">
    <source>
        <dbReference type="EMBL" id="RFU82807.1"/>
    </source>
</evidence>
<dbReference type="EMBL" id="QUAK01000232">
    <property type="protein sequence ID" value="RFU82807.1"/>
    <property type="molecule type" value="Genomic_DNA"/>
</dbReference>
<dbReference type="InterPro" id="IPR016161">
    <property type="entry name" value="Ald_DH/histidinol_DH"/>
</dbReference>
<dbReference type="SUPFAM" id="SSF53720">
    <property type="entry name" value="ALDH-like"/>
    <property type="match status" value="1"/>
</dbReference>
<dbReference type="InterPro" id="IPR015590">
    <property type="entry name" value="Aldehyde_DH_dom"/>
</dbReference>
<name>A0A372LXP3_9ACTN</name>
<dbReference type="OrthoDB" id="6882680at2"/>
<comment type="similarity">
    <text evidence="3">Belongs to the aldehyde dehydrogenase family.</text>
</comment>